<organism evidence="1 2">
    <name type="scientific">Elysia marginata</name>
    <dbReference type="NCBI Taxonomy" id="1093978"/>
    <lineage>
        <taxon>Eukaryota</taxon>
        <taxon>Metazoa</taxon>
        <taxon>Spiralia</taxon>
        <taxon>Lophotrochozoa</taxon>
        <taxon>Mollusca</taxon>
        <taxon>Gastropoda</taxon>
        <taxon>Heterobranchia</taxon>
        <taxon>Euthyneura</taxon>
        <taxon>Panpulmonata</taxon>
        <taxon>Sacoglossa</taxon>
        <taxon>Placobranchoidea</taxon>
        <taxon>Plakobranchidae</taxon>
        <taxon>Elysia</taxon>
    </lineage>
</organism>
<accession>A0AAV4FHG7</accession>
<keyword evidence="1" id="KW-0548">Nucleotidyltransferase</keyword>
<dbReference type="PANTHER" id="PTHR36688">
    <property type="entry name" value="ENDO/EXONUCLEASE/PHOSPHATASE DOMAIN-CONTAINING PROTEIN"/>
    <property type="match status" value="1"/>
</dbReference>
<keyword evidence="1" id="KW-0695">RNA-directed DNA polymerase</keyword>
<dbReference type="EMBL" id="BMAT01000733">
    <property type="protein sequence ID" value="GFR72205.1"/>
    <property type="molecule type" value="Genomic_DNA"/>
</dbReference>
<comment type="caution">
    <text evidence="1">The sequence shown here is derived from an EMBL/GenBank/DDBJ whole genome shotgun (WGS) entry which is preliminary data.</text>
</comment>
<protein>
    <submittedName>
        <fullName evidence="1">RNA-directed DNA polymerase from mobile element jockey</fullName>
    </submittedName>
</protein>
<dbReference type="AlphaFoldDB" id="A0AAV4FHG7"/>
<evidence type="ECO:0000313" key="1">
    <source>
        <dbReference type="EMBL" id="GFR72205.1"/>
    </source>
</evidence>
<evidence type="ECO:0000313" key="2">
    <source>
        <dbReference type="Proteomes" id="UP000762676"/>
    </source>
</evidence>
<dbReference type="PANTHER" id="PTHR36688:SF2">
    <property type="entry name" value="ENDONUCLEASE_EXONUCLEASE_PHOSPHATASE DOMAIN-CONTAINING PROTEIN"/>
    <property type="match status" value="1"/>
</dbReference>
<proteinExistence type="predicted"/>
<keyword evidence="2" id="KW-1185">Reference proteome</keyword>
<dbReference type="InterPro" id="IPR052560">
    <property type="entry name" value="RdDP_mobile_element"/>
</dbReference>
<dbReference type="Proteomes" id="UP000762676">
    <property type="component" value="Unassembled WGS sequence"/>
</dbReference>
<name>A0AAV4FHG7_9GAST</name>
<dbReference type="GO" id="GO:0003964">
    <property type="term" value="F:RNA-directed DNA polymerase activity"/>
    <property type="evidence" value="ECO:0007669"/>
    <property type="project" value="UniProtKB-KW"/>
</dbReference>
<sequence>MEKDGNKLWRLIEALSGSEGKATQIALEKDGNLVTGKATADLLIKQYAAVSNIEVDPEKKIQIRKKMKETPTDQERDLMNKNFTQDELDRAIQDLKLKKSLGEDGVTKEMIQHLRKNIKKKLLQLYNTTWATLNIPQIWKEALMIPIYRQGNGKKKPESYRPVSLLSFLGKTMERMEHKNDMVSGKE</sequence>
<keyword evidence="1" id="KW-0808">Transferase</keyword>
<reference evidence="1 2" key="1">
    <citation type="journal article" date="2021" name="Elife">
        <title>Chloroplast acquisition without the gene transfer in kleptoplastic sea slugs, Plakobranchus ocellatus.</title>
        <authorList>
            <person name="Maeda T."/>
            <person name="Takahashi S."/>
            <person name="Yoshida T."/>
            <person name="Shimamura S."/>
            <person name="Takaki Y."/>
            <person name="Nagai Y."/>
            <person name="Toyoda A."/>
            <person name="Suzuki Y."/>
            <person name="Arimoto A."/>
            <person name="Ishii H."/>
            <person name="Satoh N."/>
            <person name="Nishiyama T."/>
            <person name="Hasebe M."/>
            <person name="Maruyama T."/>
            <person name="Minagawa J."/>
            <person name="Obokata J."/>
            <person name="Shigenobu S."/>
        </authorList>
    </citation>
    <scope>NUCLEOTIDE SEQUENCE [LARGE SCALE GENOMIC DNA]</scope>
</reference>
<gene>
    <name evidence="1" type="ORF">ElyMa_000372800</name>
</gene>